<dbReference type="GO" id="GO:0032991">
    <property type="term" value="C:protein-containing complex"/>
    <property type="evidence" value="ECO:0007669"/>
    <property type="project" value="EnsemblFungi"/>
</dbReference>
<dbReference type="InterPro" id="IPR053720">
    <property type="entry name" value="Psm_Assembly_Chaperone"/>
</dbReference>
<dbReference type="GO" id="GO:0005737">
    <property type="term" value="C:cytoplasm"/>
    <property type="evidence" value="ECO:0007669"/>
    <property type="project" value="EnsemblFungi"/>
</dbReference>
<dbReference type="KEGG" id="ncs:NCAS_0D02810"/>
<dbReference type="Pfam" id="PF10448">
    <property type="entry name" value="POC3_POC4"/>
    <property type="match status" value="1"/>
</dbReference>
<dbReference type="RefSeq" id="XP_003676223.1">
    <property type="nucleotide sequence ID" value="XM_003676175.1"/>
</dbReference>
<evidence type="ECO:0008006" key="3">
    <source>
        <dbReference type="Google" id="ProtNLM"/>
    </source>
</evidence>
<organism evidence="1 2">
    <name type="scientific">Naumovozyma castellii</name>
    <name type="common">Yeast</name>
    <name type="synonym">Saccharomyces castellii</name>
    <dbReference type="NCBI Taxonomy" id="27288"/>
    <lineage>
        <taxon>Eukaryota</taxon>
        <taxon>Fungi</taxon>
        <taxon>Dikarya</taxon>
        <taxon>Ascomycota</taxon>
        <taxon>Saccharomycotina</taxon>
        <taxon>Saccharomycetes</taxon>
        <taxon>Saccharomycetales</taxon>
        <taxon>Saccharomycetaceae</taxon>
        <taxon>Naumovozyma</taxon>
    </lineage>
</organism>
<dbReference type="OrthoDB" id="3980246at2759"/>
<keyword evidence="2" id="KW-1185">Reference proteome</keyword>
<dbReference type="OMA" id="CTQIAEL"/>
<dbReference type="HOGENOM" id="CLU_133914_0_0_1"/>
<dbReference type="GO" id="GO:0005634">
    <property type="term" value="C:nucleus"/>
    <property type="evidence" value="ECO:0007669"/>
    <property type="project" value="EnsemblFungi"/>
</dbReference>
<name>G0VE71_NAUCA</name>
<dbReference type="InterPro" id="IPR018854">
    <property type="entry name" value="Psome_chaperone_3/4"/>
</dbReference>
<protein>
    <recommendedName>
        <fullName evidence="3">Proteasome assembly chaperone 3</fullName>
    </recommendedName>
</protein>
<accession>G0VE71</accession>
<evidence type="ECO:0000313" key="1">
    <source>
        <dbReference type="EMBL" id="CCC69862.1"/>
    </source>
</evidence>
<dbReference type="EMBL" id="HE576755">
    <property type="protein sequence ID" value="CCC69862.1"/>
    <property type="molecule type" value="Genomic_DNA"/>
</dbReference>
<dbReference type="InParanoid" id="G0VE71"/>
<dbReference type="GO" id="GO:0051131">
    <property type="term" value="P:chaperone-mediated protein complex assembly"/>
    <property type="evidence" value="ECO:0007669"/>
    <property type="project" value="EnsemblFungi"/>
</dbReference>
<sequence length="163" mass="18159">MTSFQLQKDFPSTLIESSPELSLNAIHFSNQILIQIRLDSELDSAYEVTEQGLAEMEGVNSELGYTNNVEESNDDTQLANDDLSTYHIVGKLGDPDNSKLKVVCSQIAKLYNTVIIPNLGMEKCPILISISSKLWRTQNEATHANDFGKLVFLLGSIKEMYTI</sequence>
<dbReference type="AlphaFoldDB" id="G0VE71"/>
<dbReference type="eggNOG" id="ENOG502S42X">
    <property type="taxonomic scope" value="Eukaryota"/>
</dbReference>
<gene>
    <name evidence="1" type="primary">NCAS0D02810</name>
    <name evidence="1" type="ordered locus">NCAS_0D02810</name>
</gene>
<dbReference type="GO" id="GO:0070481">
    <property type="term" value="P:nuclear-transcribed mRNA catabolic process, non-stop decay"/>
    <property type="evidence" value="ECO:0007669"/>
    <property type="project" value="EnsemblFungi"/>
</dbReference>
<dbReference type="Proteomes" id="UP000001640">
    <property type="component" value="Chromosome 4"/>
</dbReference>
<reference evidence="1 2" key="1">
    <citation type="journal article" date="2011" name="Proc. Natl. Acad. Sci. U.S.A.">
        <title>Evolutionary erosion of yeast sex chromosomes by mating-type switching accidents.</title>
        <authorList>
            <person name="Gordon J.L."/>
            <person name="Armisen D."/>
            <person name="Proux-Wera E."/>
            <person name="Oheigeartaigh S.S."/>
            <person name="Byrne K.P."/>
            <person name="Wolfe K.H."/>
        </authorList>
    </citation>
    <scope>NUCLEOTIDE SEQUENCE [LARGE SCALE GENOMIC DNA]</scope>
    <source>
        <strain evidence="2">ATCC 76901 / BCRC 22586 / CBS 4309 / NBRC 1992 / NRRL Y-12630</strain>
    </source>
</reference>
<dbReference type="FunCoup" id="G0VE71">
    <property type="interactions" value="37"/>
</dbReference>
<reference key="2">
    <citation type="submission" date="2011-08" db="EMBL/GenBank/DDBJ databases">
        <title>Genome sequence of Naumovozyma castellii.</title>
        <authorList>
            <person name="Gordon J.L."/>
            <person name="Armisen D."/>
            <person name="Proux-Wera E."/>
            <person name="OhEigeartaigh S.S."/>
            <person name="Byrne K.P."/>
            <person name="Wolfe K.H."/>
        </authorList>
    </citation>
    <scope>NUCLEOTIDE SEQUENCE</scope>
    <source>
        <strain>Type strain:CBS 4309</strain>
    </source>
</reference>
<dbReference type="Gene3D" id="3.30.230.90">
    <property type="match status" value="1"/>
</dbReference>
<proteinExistence type="predicted"/>
<evidence type="ECO:0000313" key="2">
    <source>
        <dbReference type="Proteomes" id="UP000001640"/>
    </source>
</evidence>
<dbReference type="STRING" id="1064592.G0VE71"/>
<dbReference type="GO" id="GO:0043248">
    <property type="term" value="P:proteasome assembly"/>
    <property type="evidence" value="ECO:0007669"/>
    <property type="project" value="EnsemblFungi"/>
</dbReference>
<dbReference type="GeneID" id="96903468"/>